<proteinExistence type="inferred from homology"/>
<evidence type="ECO:0000256" key="2">
    <source>
        <dbReference type="ARBA" id="ARBA00009861"/>
    </source>
</evidence>
<dbReference type="AlphaFoldDB" id="A0A6J3MH07"/>
<dbReference type="PANTHER" id="PTHR31896">
    <property type="entry name" value="FAMILY REGULATORY PROTEIN, PUTATIVE (AFU_ORTHOLOGUE AFUA_3G14730)-RELATED"/>
    <property type="match status" value="1"/>
</dbReference>
<dbReference type="InterPro" id="IPR051283">
    <property type="entry name" value="Sec_Metabolite_Acyltrans"/>
</dbReference>
<sequence length="499" mass="56035">MGSTLSIFSKKPVEEAPAKVPTDIIVPFHTFDSSPYLRTLILNFTYRFDDVLDAEKLRTSLERLLEIGDWRKLGARVRLNEQGKAEYHIPERFSAERPGFIFTSETHDQSIHQHPVASRMPRSGTRPAVLNDPYEFQALAEGPDAATKFEDWSKSDRPPLGVHVVTFEDATLLTLSFSHTFIDGVGRQLLLKAWLNVLNGEEHKVPPLLGYQEDPFAALAGRVPANKHVFYDQLLSSWGFVRLILSGMWENFWYPKLASRMIFLPGAFVKKLKDQALADIRTSDDSTDQPFLSEGDVILVWWARLTCLAMGIPPGRQMTLNNAFNFRGVIDQFLPPTSAFIGNAVSSSSTSFTASQLFSLPLGQLALQVRHSLQQQRSQEQVEAYASLLAEREALGKPALFGRPDALGIYWSNWHKARFFQMDFSAAVSKIGTPLEQRKNGAGVPSYINVAGHQSSFKIRNGGPLIGRDAAGDWWMQWPMRADAWPAVEKRVQQLADEM</sequence>
<dbReference type="InterPro" id="IPR023213">
    <property type="entry name" value="CAT-like_dom_sf"/>
</dbReference>
<gene>
    <name evidence="6" type="ORF">K489DRAFT_366341</name>
</gene>
<evidence type="ECO:0000256" key="4">
    <source>
        <dbReference type="ARBA" id="ARBA00023315"/>
    </source>
</evidence>
<protein>
    <recommendedName>
        <fullName evidence="7">LysR family regulatory protein</fullName>
    </recommendedName>
</protein>
<evidence type="ECO:0008006" key="7">
    <source>
        <dbReference type="Google" id="ProtNLM"/>
    </source>
</evidence>
<keyword evidence="5" id="KW-1185">Reference proteome</keyword>
<evidence type="ECO:0000256" key="1">
    <source>
        <dbReference type="ARBA" id="ARBA00005179"/>
    </source>
</evidence>
<accession>A0A6J3MH07</accession>
<comment type="pathway">
    <text evidence="1">Secondary metabolite biosynthesis.</text>
</comment>
<dbReference type="RefSeq" id="XP_033464189.1">
    <property type="nucleotide sequence ID" value="XM_033602762.1"/>
</dbReference>
<evidence type="ECO:0000313" key="6">
    <source>
        <dbReference type="RefSeq" id="XP_033464189.1"/>
    </source>
</evidence>
<dbReference type="OrthoDB" id="21502at2759"/>
<reference evidence="6" key="3">
    <citation type="submission" date="2025-08" db="UniProtKB">
        <authorList>
            <consortium name="RefSeq"/>
        </authorList>
    </citation>
    <scope>IDENTIFICATION</scope>
    <source>
        <strain evidence="6">CBS 342.82</strain>
    </source>
</reference>
<evidence type="ECO:0000313" key="5">
    <source>
        <dbReference type="Proteomes" id="UP000504637"/>
    </source>
</evidence>
<evidence type="ECO:0000256" key="3">
    <source>
        <dbReference type="ARBA" id="ARBA00022679"/>
    </source>
</evidence>
<dbReference type="Pfam" id="PF02458">
    <property type="entry name" value="Transferase"/>
    <property type="match status" value="1"/>
</dbReference>
<reference evidence="6" key="2">
    <citation type="submission" date="2020-04" db="EMBL/GenBank/DDBJ databases">
        <authorList>
            <consortium name="NCBI Genome Project"/>
        </authorList>
    </citation>
    <scope>NUCLEOTIDE SEQUENCE</scope>
    <source>
        <strain evidence="6">CBS 342.82</strain>
    </source>
</reference>
<organism evidence="6">
    <name type="scientific">Dissoconium aciculare CBS 342.82</name>
    <dbReference type="NCBI Taxonomy" id="1314786"/>
    <lineage>
        <taxon>Eukaryota</taxon>
        <taxon>Fungi</taxon>
        <taxon>Dikarya</taxon>
        <taxon>Ascomycota</taxon>
        <taxon>Pezizomycotina</taxon>
        <taxon>Dothideomycetes</taxon>
        <taxon>Dothideomycetidae</taxon>
        <taxon>Mycosphaerellales</taxon>
        <taxon>Dissoconiaceae</taxon>
        <taxon>Dissoconium</taxon>
    </lineage>
</organism>
<dbReference type="PANTHER" id="PTHR31896:SF69">
    <property type="entry name" value="FAMILY REGULATORY PROTEIN, PUTATIVE (AFU_ORTHOLOGUE AFUA_3G14730)-RELATED"/>
    <property type="match status" value="1"/>
</dbReference>
<keyword evidence="4" id="KW-0012">Acyltransferase</keyword>
<name>A0A6J3MH07_9PEZI</name>
<comment type="similarity">
    <text evidence="2">Belongs to the plant acyltransferase family.</text>
</comment>
<dbReference type="GeneID" id="54360562"/>
<dbReference type="GO" id="GO:0016746">
    <property type="term" value="F:acyltransferase activity"/>
    <property type="evidence" value="ECO:0007669"/>
    <property type="project" value="UniProtKB-KW"/>
</dbReference>
<reference evidence="6" key="1">
    <citation type="submission" date="2020-01" db="EMBL/GenBank/DDBJ databases">
        <authorList>
            <consortium name="DOE Joint Genome Institute"/>
            <person name="Haridas S."/>
            <person name="Albert R."/>
            <person name="Binder M."/>
            <person name="Bloem J."/>
            <person name="Labutti K."/>
            <person name="Salamov A."/>
            <person name="Andreopoulos B."/>
            <person name="Baker S.E."/>
            <person name="Barry K."/>
            <person name="Bills G."/>
            <person name="Bluhm B.H."/>
            <person name="Cannon C."/>
            <person name="Castanera R."/>
            <person name="Culley D.E."/>
            <person name="Daum C."/>
            <person name="Ezra D."/>
            <person name="Gonzalez J.B."/>
            <person name="Henrissat B."/>
            <person name="Kuo A."/>
            <person name="Liang C."/>
            <person name="Lipzen A."/>
            <person name="Lutzoni F."/>
            <person name="Magnuson J."/>
            <person name="Mondo S."/>
            <person name="Nolan M."/>
            <person name="Ohm R."/>
            <person name="Pangilinan J."/>
            <person name="Park H.-J."/>
            <person name="Ramirez L."/>
            <person name="Alfaro M."/>
            <person name="Sun H."/>
            <person name="Tritt A."/>
            <person name="Yoshinaga Y."/>
            <person name="Zwiers L.-H."/>
            <person name="Turgeon B.G."/>
            <person name="Goodwin S.B."/>
            <person name="Spatafora J.W."/>
            <person name="Crous P.W."/>
            <person name="Grigoriev I.V."/>
        </authorList>
    </citation>
    <scope>NUCLEOTIDE SEQUENCE</scope>
    <source>
        <strain evidence="6">CBS 342.82</strain>
    </source>
</reference>
<dbReference type="Gene3D" id="3.30.559.10">
    <property type="entry name" value="Chloramphenicol acetyltransferase-like domain"/>
    <property type="match status" value="2"/>
</dbReference>
<dbReference type="Proteomes" id="UP000504637">
    <property type="component" value="Unplaced"/>
</dbReference>
<keyword evidence="3" id="KW-0808">Transferase</keyword>